<proteinExistence type="inferred from homology"/>
<feature type="domain" description="UspA" evidence="2">
    <location>
        <begin position="2"/>
        <end position="136"/>
    </location>
</feature>
<dbReference type="PANTHER" id="PTHR46268:SF6">
    <property type="entry name" value="UNIVERSAL STRESS PROTEIN UP12"/>
    <property type="match status" value="1"/>
</dbReference>
<comment type="similarity">
    <text evidence="1">Belongs to the universal stress protein A family.</text>
</comment>
<evidence type="ECO:0000259" key="2">
    <source>
        <dbReference type="Pfam" id="PF00582"/>
    </source>
</evidence>
<dbReference type="EMBL" id="FOVW01000003">
    <property type="protein sequence ID" value="SFO06095.1"/>
    <property type="molecule type" value="Genomic_DNA"/>
</dbReference>
<dbReference type="Pfam" id="PF00582">
    <property type="entry name" value="Usp"/>
    <property type="match status" value="1"/>
</dbReference>
<evidence type="ECO:0000256" key="1">
    <source>
        <dbReference type="ARBA" id="ARBA00008791"/>
    </source>
</evidence>
<dbReference type="PANTHER" id="PTHR46268">
    <property type="entry name" value="STRESS RESPONSE PROTEIN NHAX"/>
    <property type="match status" value="1"/>
</dbReference>
<dbReference type="Gene3D" id="3.40.50.12370">
    <property type="match status" value="1"/>
</dbReference>
<dbReference type="InterPro" id="IPR006015">
    <property type="entry name" value="Universal_stress_UspA"/>
</dbReference>
<keyword evidence="4" id="KW-1185">Reference proteome</keyword>
<sequence>MTDFSEVAGFAFEYTRQLATKLQAKVEVMHILSTPVDWVRLDKDKEKFYPETLNAIANAKSNLSSIVHDLEKQGINAFSSLIYSFGSETVFEHVQNAEPDFVIMGSEGRGAKKPFYLGSTAQKVLRNIKTPILIVKEEPAHKEIKKIAFLSTLEKSQKPVFKKLKKLADLLGAQLDLIFINTPYDFHESAEIDEMFNEMLESDNTTQHFLINSRDAENGVIYYAENNQPDILTLAKTEKSGLTKFFNPSLTENLAKTHNFPILSICLEE</sequence>
<name>A0A1I5E3K5_9BACT</name>
<dbReference type="AlphaFoldDB" id="A0A1I5E3K5"/>
<dbReference type="Proteomes" id="UP000199564">
    <property type="component" value="Unassembled WGS sequence"/>
</dbReference>
<reference evidence="4" key="1">
    <citation type="submission" date="2016-10" db="EMBL/GenBank/DDBJ databases">
        <authorList>
            <person name="Varghese N."/>
            <person name="Submissions S."/>
        </authorList>
    </citation>
    <scope>NUCLEOTIDE SEQUENCE [LARGE SCALE GENOMIC DNA]</scope>
    <source>
        <strain evidence="4">DSM 15282</strain>
    </source>
</reference>
<dbReference type="STRING" id="226506.SAMN04488519_103277"/>
<protein>
    <submittedName>
        <fullName evidence="3">Nucleotide-binding universal stress protein, UspA family</fullName>
    </submittedName>
</protein>
<dbReference type="PRINTS" id="PR01438">
    <property type="entry name" value="UNVRSLSTRESS"/>
</dbReference>
<dbReference type="CDD" id="cd00293">
    <property type="entry name" value="USP-like"/>
    <property type="match status" value="1"/>
</dbReference>
<dbReference type="InterPro" id="IPR006016">
    <property type="entry name" value="UspA"/>
</dbReference>
<evidence type="ECO:0000313" key="3">
    <source>
        <dbReference type="EMBL" id="SFO06095.1"/>
    </source>
</evidence>
<evidence type="ECO:0000313" key="4">
    <source>
        <dbReference type="Proteomes" id="UP000199564"/>
    </source>
</evidence>
<accession>A0A1I5E3K5</accession>
<dbReference type="SUPFAM" id="SSF52402">
    <property type="entry name" value="Adenine nucleotide alpha hydrolases-like"/>
    <property type="match status" value="2"/>
</dbReference>
<organism evidence="3 4">
    <name type="scientific">Algoriphagus ornithinivorans</name>
    <dbReference type="NCBI Taxonomy" id="226506"/>
    <lineage>
        <taxon>Bacteria</taxon>
        <taxon>Pseudomonadati</taxon>
        <taxon>Bacteroidota</taxon>
        <taxon>Cytophagia</taxon>
        <taxon>Cytophagales</taxon>
        <taxon>Cyclobacteriaceae</taxon>
        <taxon>Algoriphagus</taxon>
    </lineage>
</organism>
<gene>
    <name evidence="3" type="ORF">SAMN04488519_103277</name>
</gene>